<reference evidence="7 10" key="2">
    <citation type="submission" date="2018-01" db="EMBL/GenBank/DDBJ databases">
        <title>Complete genome sequence of Caulobacter flavus RHGG3.</title>
        <authorList>
            <person name="Yang E."/>
        </authorList>
    </citation>
    <scope>NUCLEOTIDE SEQUENCE [LARGE SCALE GENOMIC DNA]</scope>
    <source>
        <strain evidence="7 10">RHGG3</strain>
    </source>
</reference>
<evidence type="ECO:0000256" key="4">
    <source>
        <dbReference type="ARBA" id="ARBA00023125"/>
    </source>
</evidence>
<evidence type="ECO:0000256" key="1">
    <source>
        <dbReference type="ARBA" id="ARBA00009913"/>
    </source>
</evidence>
<dbReference type="PANTHER" id="PTHR30461:SF2">
    <property type="entry name" value="SERINE RECOMBINASE PINE-RELATED"/>
    <property type="match status" value="1"/>
</dbReference>
<sequence>MLVGYVRVSKADGSQTLAPQRDAMAAAGVEPDRIYEDLASGRRDDRPGLAACLKALQPGNTLVLWKLDRLGRDLRHLVNTVDELRTRGVGLKVIAGAGAQIDTTTANGRLAFGIFAAFAEFERELISERTNAGLAAARARGRMGGRPRKMDRATLMMAMAAMADREAKATEVARRLGLTTTTLYVYVNGDGTPKAAGQALLDAPAAVRPRQLQVAG</sequence>
<name>A0A2N5CZH8_9CAUL</name>
<dbReference type="GO" id="GO:0003677">
    <property type="term" value="F:DNA binding"/>
    <property type="evidence" value="ECO:0007669"/>
    <property type="project" value="UniProtKB-KW"/>
</dbReference>
<dbReference type="EMBL" id="CP026100">
    <property type="protein sequence ID" value="AYV45103.1"/>
    <property type="molecule type" value="Genomic_DNA"/>
</dbReference>
<dbReference type="PANTHER" id="PTHR30461">
    <property type="entry name" value="DNA-INVERTASE FROM LAMBDOID PROPHAGE"/>
    <property type="match status" value="1"/>
</dbReference>
<keyword evidence="5" id="KW-0233">DNA recombination</keyword>
<dbReference type="Proteomes" id="UP000281192">
    <property type="component" value="Chromosome"/>
</dbReference>
<protein>
    <submittedName>
        <fullName evidence="8">Transposon DNA-invertase</fullName>
    </submittedName>
</protein>
<gene>
    <name evidence="7" type="ORF">C1707_01945</name>
    <name evidence="8" type="ORF">CFHF_04225</name>
</gene>
<dbReference type="Gene3D" id="3.40.50.1390">
    <property type="entry name" value="Resolvase, N-terminal catalytic domain"/>
    <property type="match status" value="1"/>
</dbReference>
<keyword evidence="4" id="KW-0238">DNA-binding</keyword>
<evidence type="ECO:0000256" key="2">
    <source>
        <dbReference type="ARBA" id="ARBA00022908"/>
    </source>
</evidence>
<evidence type="ECO:0000313" key="9">
    <source>
        <dbReference type="Proteomes" id="UP000234483"/>
    </source>
</evidence>
<dbReference type="InterPro" id="IPR006119">
    <property type="entry name" value="Resolv_N"/>
</dbReference>
<dbReference type="GO" id="GO:0015074">
    <property type="term" value="P:DNA integration"/>
    <property type="evidence" value="ECO:0007669"/>
    <property type="project" value="UniProtKB-KW"/>
</dbReference>
<feature type="domain" description="Resolvase/invertase-type recombinase catalytic" evidence="6">
    <location>
        <begin position="1"/>
        <end position="141"/>
    </location>
</feature>
<dbReference type="EMBL" id="PJRQ01000008">
    <property type="protein sequence ID" value="PLR19217.1"/>
    <property type="molecule type" value="Genomic_DNA"/>
</dbReference>
<dbReference type="SUPFAM" id="SSF53041">
    <property type="entry name" value="Resolvase-like"/>
    <property type="match status" value="1"/>
</dbReference>
<reference evidence="8 9" key="1">
    <citation type="submission" date="2017-12" db="EMBL/GenBank/DDBJ databases">
        <title>The genome sequence of Caulobacter flavus CGMCC1 15093.</title>
        <authorList>
            <person name="Gao J."/>
            <person name="Mao X."/>
            <person name="Sun J."/>
        </authorList>
    </citation>
    <scope>NUCLEOTIDE SEQUENCE [LARGE SCALE GENOMIC DNA]</scope>
    <source>
        <strain evidence="8 9">CGMCC1 15093</strain>
    </source>
</reference>
<dbReference type="Proteomes" id="UP000234483">
    <property type="component" value="Unassembled WGS sequence"/>
</dbReference>
<evidence type="ECO:0000313" key="7">
    <source>
        <dbReference type="EMBL" id="AYV45103.1"/>
    </source>
</evidence>
<dbReference type="KEGG" id="cfh:C1707_01945"/>
<dbReference type="AlphaFoldDB" id="A0A2N5CZH8"/>
<keyword evidence="3" id="KW-0230">DNA invertase</keyword>
<keyword evidence="10" id="KW-1185">Reference proteome</keyword>
<evidence type="ECO:0000313" key="10">
    <source>
        <dbReference type="Proteomes" id="UP000281192"/>
    </source>
</evidence>
<dbReference type="InterPro" id="IPR050639">
    <property type="entry name" value="SSR_resolvase"/>
</dbReference>
<keyword evidence="2" id="KW-0229">DNA integration</keyword>
<dbReference type="CDD" id="cd03768">
    <property type="entry name" value="SR_ResInv"/>
    <property type="match status" value="1"/>
</dbReference>
<comment type="similarity">
    <text evidence="1">Belongs to the site-specific recombinase resolvase family.</text>
</comment>
<accession>A0A2N5CZH8</accession>
<evidence type="ECO:0000256" key="5">
    <source>
        <dbReference type="ARBA" id="ARBA00023172"/>
    </source>
</evidence>
<dbReference type="FunFam" id="3.40.50.1390:FF:000001">
    <property type="entry name" value="DNA recombinase"/>
    <property type="match status" value="1"/>
</dbReference>
<dbReference type="GO" id="GO:0000150">
    <property type="term" value="F:DNA strand exchange activity"/>
    <property type="evidence" value="ECO:0007669"/>
    <property type="project" value="UniProtKB-KW"/>
</dbReference>
<dbReference type="Pfam" id="PF00239">
    <property type="entry name" value="Resolvase"/>
    <property type="match status" value="1"/>
</dbReference>
<dbReference type="InterPro" id="IPR036162">
    <property type="entry name" value="Resolvase-like_N_sf"/>
</dbReference>
<dbReference type="OrthoDB" id="9800103at2"/>
<proteinExistence type="inferred from homology"/>
<evidence type="ECO:0000259" key="6">
    <source>
        <dbReference type="PROSITE" id="PS51736"/>
    </source>
</evidence>
<dbReference type="SMART" id="SM00857">
    <property type="entry name" value="Resolvase"/>
    <property type="match status" value="1"/>
</dbReference>
<organism evidence="8 9">
    <name type="scientific">Caulobacter flavus</name>
    <dbReference type="NCBI Taxonomy" id="1679497"/>
    <lineage>
        <taxon>Bacteria</taxon>
        <taxon>Pseudomonadati</taxon>
        <taxon>Pseudomonadota</taxon>
        <taxon>Alphaproteobacteria</taxon>
        <taxon>Caulobacterales</taxon>
        <taxon>Caulobacteraceae</taxon>
        <taxon>Caulobacter</taxon>
    </lineage>
</organism>
<dbReference type="PROSITE" id="PS51736">
    <property type="entry name" value="RECOMBINASES_3"/>
    <property type="match status" value="1"/>
</dbReference>
<evidence type="ECO:0000313" key="8">
    <source>
        <dbReference type="EMBL" id="PLR19217.1"/>
    </source>
</evidence>
<dbReference type="RefSeq" id="WP_101711775.1">
    <property type="nucleotide sequence ID" value="NZ_CP026100.1"/>
</dbReference>
<evidence type="ECO:0000256" key="3">
    <source>
        <dbReference type="ARBA" id="ARBA00023100"/>
    </source>
</evidence>